<evidence type="ECO:0000313" key="2">
    <source>
        <dbReference type="EMBL" id="MBT0608679.1"/>
    </source>
</evidence>
<accession>A0ABS5S674</accession>
<organism evidence="2 3">
    <name type="scientific">Aequorivita echinoideorum</name>
    <dbReference type="NCBI Taxonomy" id="1549647"/>
    <lineage>
        <taxon>Bacteria</taxon>
        <taxon>Pseudomonadati</taxon>
        <taxon>Bacteroidota</taxon>
        <taxon>Flavobacteriia</taxon>
        <taxon>Flavobacteriales</taxon>
        <taxon>Flavobacteriaceae</taxon>
        <taxon>Aequorivita</taxon>
    </lineage>
</organism>
<comment type="caution">
    <text evidence="2">The sequence shown here is derived from an EMBL/GenBank/DDBJ whole genome shotgun (WGS) entry which is preliminary data.</text>
</comment>
<keyword evidence="3" id="KW-1185">Reference proteome</keyword>
<name>A0ABS5S674_9FLAO</name>
<proteinExistence type="predicted"/>
<dbReference type="Proteomes" id="UP001297092">
    <property type="component" value="Unassembled WGS sequence"/>
</dbReference>
<evidence type="ECO:0000313" key="3">
    <source>
        <dbReference type="Proteomes" id="UP001297092"/>
    </source>
</evidence>
<feature type="signal peptide" evidence="1">
    <location>
        <begin position="1"/>
        <end position="18"/>
    </location>
</feature>
<dbReference type="RefSeq" id="WP_214113548.1">
    <property type="nucleotide sequence ID" value="NZ_JAHCTB010000004.1"/>
</dbReference>
<evidence type="ECO:0008006" key="4">
    <source>
        <dbReference type="Google" id="ProtNLM"/>
    </source>
</evidence>
<dbReference type="EMBL" id="JAHCTB010000004">
    <property type="protein sequence ID" value="MBT0608679.1"/>
    <property type="molecule type" value="Genomic_DNA"/>
</dbReference>
<feature type="chain" id="PRO_5045246184" description="DUF4168 domain-containing protein" evidence="1">
    <location>
        <begin position="19"/>
        <end position="122"/>
    </location>
</feature>
<keyword evidence="1" id="KW-0732">Signal</keyword>
<evidence type="ECO:0000256" key="1">
    <source>
        <dbReference type="SAM" id="SignalP"/>
    </source>
</evidence>
<gene>
    <name evidence="2" type="ORF">KIV10_10825</name>
</gene>
<reference evidence="2 3" key="1">
    <citation type="submission" date="2021-05" db="EMBL/GenBank/DDBJ databases">
        <title>Aequorivita echinoideorum JCM 30378 genome.</title>
        <authorList>
            <person name="Zhang H."/>
            <person name="Li C."/>
        </authorList>
    </citation>
    <scope>NUCLEOTIDE SEQUENCE [LARGE SCALE GENOMIC DNA]</scope>
    <source>
        <strain evidence="2 3">JCM30378</strain>
    </source>
</reference>
<sequence>MKLITILIFTFISFTAFSQDQFFQNSDASAAENSEIITESYNEQLAMTTQQRLLFKKKVEEFLIRAQKIEKEYTGKEKLDMLLALQMEETREMNNILTRPQMTVYKEMKTTVQPIDTIKKED</sequence>
<protein>
    <recommendedName>
        <fullName evidence="4">DUF4168 domain-containing protein</fullName>
    </recommendedName>
</protein>